<feature type="compositionally biased region" description="Basic residues" evidence="1">
    <location>
        <begin position="26"/>
        <end position="35"/>
    </location>
</feature>
<evidence type="ECO:0000313" key="3">
    <source>
        <dbReference type="Proteomes" id="UP000061569"/>
    </source>
</evidence>
<gene>
    <name evidence="2" type="ORF">GLE_2010</name>
</gene>
<reference evidence="2 3" key="1">
    <citation type="submission" date="2015-11" db="EMBL/GenBank/DDBJ databases">
        <title>Genome sequences of Lysobacter enzymogenes strain C3 and Lysobacter antibioticus ATCC 29479.</title>
        <authorList>
            <person name="Kobayashi D.Y."/>
        </authorList>
    </citation>
    <scope>NUCLEOTIDE SEQUENCE [LARGE SCALE GENOMIC DNA]</scope>
    <source>
        <strain evidence="2 3">C3</strain>
    </source>
</reference>
<dbReference type="Proteomes" id="UP000061569">
    <property type="component" value="Chromosome"/>
</dbReference>
<sequence>MRARAGESECEHQRGDDAARRAAWMRRRGGGKGIRHGSASLRRDGVRRAPCRSRCAA</sequence>
<feature type="region of interest" description="Disordered" evidence="1">
    <location>
        <begin position="26"/>
        <end position="57"/>
    </location>
</feature>
<protein>
    <submittedName>
        <fullName evidence="2">Uncharacterized protein</fullName>
    </submittedName>
</protein>
<feature type="region of interest" description="Disordered" evidence="1">
    <location>
        <begin position="1"/>
        <end position="20"/>
    </location>
</feature>
<evidence type="ECO:0000256" key="1">
    <source>
        <dbReference type="SAM" id="MobiDB-lite"/>
    </source>
</evidence>
<dbReference type="EMBL" id="CP013140">
    <property type="protein sequence ID" value="ALN57360.1"/>
    <property type="molecule type" value="Genomic_DNA"/>
</dbReference>
<dbReference type="KEGG" id="lez:GLE_2010"/>
<dbReference type="AlphaFoldDB" id="A0A0S2DFY6"/>
<evidence type="ECO:0000313" key="2">
    <source>
        <dbReference type="EMBL" id="ALN57360.1"/>
    </source>
</evidence>
<organism evidence="2 3">
    <name type="scientific">Lysobacter enzymogenes</name>
    <dbReference type="NCBI Taxonomy" id="69"/>
    <lineage>
        <taxon>Bacteria</taxon>
        <taxon>Pseudomonadati</taxon>
        <taxon>Pseudomonadota</taxon>
        <taxon>Gammaproteobacteria</taxon>
        <taxon>Lysobacterales</taxon>
        <taxon>Lysobacteraceae</taxon>
        <taxon>Lysobacter</taxon>
    </lineage>
</organism>
<name>A0A0S2DFY6_LYSEN</name>
<accession>A0A0S2DFY6</accession>
<dbReference type="STRING" id="69.GLE_2010"/>
<proteinExistence type="predicted"/>